<evidence type="ECO:0000256" key="10">
    <source>
        <dbReference type="ARBA" id="ARBA00022722"/>
    </source>
</evidence>
<dbReference type="Gene3D" id="1.10.1520.10">
    <property type="entry name" value="Ribonuclease III domain"/>
    <property type="match status" value="1"/>
</dbReference>
<evidence type="ECO:0000256" key="5">
    <source>
        <dbReference type="ARBA" id="ARBA00012177"/>
    </source>
</evidence>
<dbReference type="Pfam" id="PF00035">
    <property type="entry name" value="dsrm"/>
    <property type="match status" value="1"/>
</dbReference>
<dbReference type="GO" id="GO:0003725">
    <property type="term" value="F:double-stranded RNA binding"/>
    <property type="evidence" value="ECO:0007669"/>
    <property type="project" value="TreeGrafter"/>
</dbReference>
<dbReference type="GO" id="GO:0005737">
    <property type="term" value="C:cytoplasm"/>
    <property type="evidence" value="ECO:0007669"/>
    <property type="project" value="UniProtKB-SubCell"/>
</dbReference>
<evidence type="ECO:0000256" key="6">
    <source>
        <dbReference type="ARBA" id="ARBA00022490"/>
    </source>
</evidence>
<dbReference type="EC" id="3.1.26.3" evidence="5"/>
<dbReference type="GO" id="GO:0006364">
    <property type="term" value="P:rRNA processing"/>
    <property type="evidence" value="ECO:0007669"/>
    <property type="project" value="UniProtKB-KW"/>
</dbReference>
<gene>
    <name evidence="18" type="ORF">METZ01_LOCUS104479</name>
</gene>
<evidence type="ECO:0000256" key="1">
    <source>
        <dbReference type="ARBA" id="ARBA00000109"/>
    </source>
</evidence>
<dbReference type="CDD" id="cd00593">
    <property type="entry name" value="RIBOc"/>
    <property type="match status" value="1"/>
</dbReference>
<dbReference type="CDD" id="cd10845">
    <property type="entry name" value="DSRM_RNAse_III_family"/>
    <property type="match status" value="1"/>
</dbReference>
<keyword evidence="6" id="KW-0963">Cytoplasm</keyword>
<keyword evidence="11" id="KW-0479">Metal-binding</keyword>
<evidence type="ECO:0000256" key="4">
    <source>
        <dbReference type="ARBA" id="ARBA00011738"/>
    </source>
</evidence>
<keyword evidence="12" id="KW-0255">Endonuclease</keyword>
<organism evidence="18">
    <name type="scientific">marine metagenome</name>
    <dbReference type="NCBI Taxonomy" id="408172"/>
    <lineage>
        <taxon>unclassified sequences</taxon>
        <taxon>metagenomes</taxon>
        <taxon>ecological metagenomes</taxon>
    </lineage>
</organism>
<comment type="catalytic activity">
    <reaction evidence="1">
        <text>Endonucleolytic cleavage to 5'-phosphomonoester.</text>
        <dbReference type="EC" id="3.1.26.3"/>
    </reaction>
</comment>
<evidence type="ECO:0000256" key="13">
    <source>
        <dbReference type="ARBA" id="ARBA00022801"/>
    </source>
</evidence>
<dbReference type="Pfam" id="PF14622">
    <property type="entry name" value="Ribonucleas_3_3"/>
    <property type="match status" value="1"/>
</dbReference>
<dbReference type="AlphaFoldDB" id="A0A381WGJ3"/>
<evidence type="ECO:0000256" key="14">
    <source>
        <dbReference type="ARBA" id="ARBA00022842"/>
    </source>
</evidence>
<evidence type="ECO:0000256" key="15">
    <source>
        <dbReference type="ARBA" id="ARBA00022884"/>
    </source>
</evidence>
<dbReference type="PANTHER" id="PTHR11207">
    <property type="entry name" value="RIBONUCLEASE III"/>
    <property type="match status" value="1"/>
</dbReference>
<keyword evidence="13" id="KW-0378">Hydrolase</keyword>
<keyword evidence="14" id="KW-0460">Magnesium</keyword>
<dbReference type="InterPro" id="IPR011907">
    <property type="entry name" value="RNase_III"/>
</dbReference>
<dbReference type="GO" id="GO:0046872">
    <property type="term" value="F:metal ion binding"/>
    <property type="evidence" value="ECO:0007669"/>
    <property type="project" value="UniProtKB-KW"/>
</dbReference>
<evidence type="ECO:0000256" key="8">
    <source>
        <dbReference type="ARBA" id="ARBA00022664"/>
    </source>
</evidence>
<dbReference type="GO" id="GO:0010468">
    <property type="term" value="P:regulation of gene expression"/>
    <property type="evidence" value="ECO:0007669"/>
    <property type="project" value="TreeGrafter"/>
</dbReference>
<dbReference type="EMBL" id="UINC01011742">
    <property type="protein sequence ID" value="SVA51625.1"/>
    <property type="molecule type" value="Genomic_DNA"/>
</dbReference>
<keyword evidence="15" id="KW-0694">RNA-binding</keyword>
<dbReference type="FunFam" id="3.30.160.20:FF:000003">
    <property type="entry name" value="Ribonuclease 3"/>
    <property type="match status" value="1"/>
</dbReference>
<evidence type="ECO:0000256" key="2">
    <source>
        <dbReference type="ARBA" id="ARBA00004496"/>
    </source>
</evidence>
<sequence>MTSSAPLEPSPDLVVVMKTESESEANIVCALLASHDIESVITSNVRAALLPTVISRPTLARVEVRSEDVIRANKIIKESQATAEAPSSLSQSNCESLEQKLGYQFIDKGLLEHALTHRSIVHEDASGAMVDNEVLEFLGDAVLGFVIADLLFREFPDVTEGIMSKWKATLVSTVTLANLGGLLGLGDYILLGRGEEKTGGRKKKNLVADTYEALIAAVYLDGGVGAVQKFIEEQFKPLVGTLRIGDRSSFLEQDDKSALQELVQARSLALPEYRVVREEGPDHRKIFCVEVCVGGDVMAAAEGPSKKEAEQRAASLALQRLTDG</sequence>
<evidence type="ECO:0000313" key="18">
    <source>
        <dbReference type="EMBL" id="SVA51625.1"/>
    </source>
</evidence>
<dbReference type="FunFam" id="1.10.1520.10:FF:000001">
    <property type="entry name" value="Ribonuclease 3"/>
    <property type="match status" value="1"/>
</dbReference>
<evidence type="ECO:0000256" key="3">
    <source>
        <dbReference type="ARBA" id="ARBA00010183"/>
    </source>
</evidence>
<comment type="subcellular location">
    <subcellularLocation>
        <location evidence="2">Cytoplasm</location>
    </subcellularLocation>
</comment>
<evidence type="ECO:0000259" key="16">
    <source>
        <dbReference type="PROSITE" id="PS50137"/>
    </source>
</evidence>
<evidence type="ECO:0000256" key="11">
    <source>
        <dbReference type="ARBA" id="ARBA00022723"/>
    </source>
</evidence>
<keyword evidence="8" id="KW-0507">mRNA processing</keyword>
<evidence type="ECO:0000259" key="17">
    <source>
        <dbReference type="PROSITE" id="PS50142"/>
    </source>
</evidence>
<dbReference type="GO" id="GO:0006397">
    <property type="term" value="P:mRNA processing"/>
    <property type="evidence" value="ECO:0007669"/>
    <property type="project" value="UniProtKB-KW"/>
</dbReference>
<dbReference type="PROSITE" id="PS50142">
    <property type="entry name" value="RNASE_3_2"/>
    <property type="match status" value="1"/>
</dbReference>
<reference evidence="18" key="1">
    <citation type="submission" date="2018-05" db="EMBL/GenBank/DDBJ databases">
        <authorList>
            <person name="Lanie J.A."/>
            <person name="Ng W.-L."/>
            <person name="Kazmierczak K.M."/>
            <person name="Andrzejewski T.M."/>
            <person name="Davidsen T.M."/>
            <person name="Wayne K.J."/>
            <person name="Tettelin H."/>
            <person name="Glass J.I."/>
            <person name="Rusch D."/>
            <person name="Podicherti R."/>
            <person name="Tsui H.-C.T."/>
            <person name="Winkler M.E."/>
        </authorList>
    </citation>
    <scope>NUCLEOTIDE SEQUENCE</scope>
</reference>
<dbReference type="SUPFAM" id="SSF69065">
    <property type="entry name" value="RNase III domain-like"/>
    <property type="match status" value="1"/>
</dbReference>
<dbReference type="PANTHER" id="PTHR11207:SF0">
    <property type="entry name" value="RIBONUCLEASE 3"/>
    <property type="match status" value="1"/>
</dbReference>
<dbReference type="SUPFAM" id="SSF54768">
    <property type="entry name" value="dsRNA-binding domain-like"/>
    <property type="match status" value="1"/>
</dbReference>
<dbReference type="Pfam" id="PF09413">
    <property type="entry name" value="DUF2007"/>
    <property type="match status" value="1"/>
</dbReference>
<protein>
    <recommendedName>
        <fullName evidence="5">ribonuclease III</fullName>
        <ecNumber evidence="5">3.1.26.3</ecNumber>
    </recommendedName>
</protein>
<comment type="similarity">
    <text evidence="3">Belongs to the ribonuclease III family.</text>
</comment>
<evidence type="ECO:0000256" key="9">
    <source>
        <dbReference type="ARBA" id="ARBA00022694"/>
    </source>
</evidence>
<comment type="subunit">
    <text evidence="4">Homodimer.</text>
</comment>
<dbReference type="InterPro" id="IPR036389">
    <property type="entry name" value="RNase_III_sf"/>
</dbReference>
<name>A0A381WGJ3_9ZZZZ</name>
<feature type="domain" description="RNase III" evidence="17">
    <location>
        <begin position="94"/>
        <end position="223"/>
    </location>
</feature>
<proteinExistence type="inferred from homology"/>
<keyword evidence="10" id="KW-0540">Nuclease</keyword>
<dbReference type="GO" id="GO:0004525">
    <property type="term" value="F:ribonuclease III activity"/>
    <property type="evidence" value="ECO:0007669"/>
    <property type="project" value="UniProtKB-EC"/>
</dbReference>
<keyword evidence="7" id="KW-0698">rRNA processing</keyword>
<evidence type="ECO:0000256" key="7">
    <source>
        <dbReference type="ARBA" id="ARBA00022552"/>
    </source>
</evidence>
<dbReference type="HAMAP" id="MF_00104">
    <property type="entry name" value="RNase_III"/>
    <property type="match status" value="1"/>
</dbReference>
<dbReference type="GO" id="GO:0008033">
    <property type="term" value="P:tRNA processing"/>
    <property type="evidence" value="ECO:0007669"/>
    <property type="project" value="UniProtKB-KW"/>
</dbReference>
<dbReference type="GO" id="GO:0042802">
    <property type="term" value="F:identical protein binding"/>
    <property type="evidence" value="ECO:0007669"/>
    <property type="project" value="UniProtKB-ARBA"/>
</dbReference>
<accession>A0A381WGJ3</accession>
<dbReference type="Gene3D" id="3.30.160.20">
    <property type="match status" value="1"/>
</dbReference>
<dbReference type="SMART" id="SM00358">
    <property type="entry name" value="DSRM"/>
    <property type="match status" value="1"/>
</dbReference>
<dbReference type="SMART" id="SM00535">
    <property type="entry name" value="RIBOc"/>
    <property type="match status" value="1"/>
</dbReference>
<feature type="domain" description="DRBM" evidence="16">
    <location>
        <begin position="254"/>
        <end position="323"/>
    </location>
</feature>
<dbReference type="InterPro" id="IPR014720">
    <property type="entry name" value="dsRBD_dom"/>
</dbReference>
<evidence type="ECO:0000256" key="12">
    <source>
        <dbReference type="ARBA" id="ARBA00022759"/>
    </source>
</evidence>
<keyword evidence="9" id="KW-0819">tRNA processing</keyword>
<dbReference type="InterPro" id="IPR000999">
    <property type="entry name" value="RNase_III_dom"/>
</dbReference>
<dbReference type="PROSITE" id="PS50137">
    <property type="entry name" value="DS_RBD"/>
    <property type="match status" value="1"/>
</dbReference>
<dbReference type="NCBIfam" id="TIGR02191">
    <property type="entry name" value="RNaseIII"/>
    <property type="match status" value="1"/>
</dbReference>
<dbReference type="InterPro" id="IPR018551">
    <property type="entry name" value="DUF2007"/>
</dbReference>